<dbReference type="Pfam" id="PF13302">
    <property type="entry name" value="Acetyltransf_3"/>
    <property type="match status" value="1"/>
</dbReference>
<keyword evidence="4" id="KW-1185">Reference proteome</keyword>
<evidence type="ECO:0000256" key="1">
    <source>
        <dbReference type="SAM" id="MobiDB-lite"/>
    </source>
</evidence>
<evidence type="ECO:0000313" key="4">
    <source>
        <dbReference type="Proteomes" id="UP001166191"/>
    </source>
</evidence>
<evidence type="ECO:0000259" key="2">
    <source>
        <dbReference type="Pfam" id="PF13302"/>
    </source>
</evidence>
<dbReference type="PANTHER" id="PTHR43792">
    <property type="entry name" value="GNAT FAMILY, PUTATIVE (AFU_ORTHOLOGUE AFUA_3G00765)-RELATED-RELATED"/>
    <property type="match status" value="1"/>
</dbReference>
<proteinExistence type="predicted"/>
<dbReference type="InterPro" id="IPR051531">
    <property type="entry name" value="N-acetyltransferase"/>
</dbReference>
<evidence type="ECO:0000313" key="3">
    <source>
        <dbReference type="EMBL" id="MBU3028674.1"/>
    </source>
</evidence>
<protein>
    <submittedName>
        <fullName evidence="3">GNAT family N-acetyltransferase</fullName>
    </submittedName>
</protein>
<dbReference type="InterPro" id="IPR000182">
    <property type="entry name" value="GNAT_dom"/>
</dbReference>
<dbReference type="EMBL" id="JAHKNG010000001">
    <property type="protein sequence ID" value="MBU3028674.1"/>
    <property type="molecule type" value="Genomic_DNA"/>
</dbReference>
<dbReference type="PANTHER" id="PTHR43792:SF1">
    <property type="entry name" value="N-ACETYLTRANSFERASE DOMAIN-CONTAINING PROTEIN"/>
    <property type="match status" value="1"/>
</dbReference>
<feature type="compositionally biased region" description="Basic and acidic residues" evidence="1">
    <location>
        <begin position="136"/>
        <end position="150"/>
    </location>
</feature>
<reference evidence="3" key="1">
    <citation type="submission" date="2021-06" db="EMBL/GenBank/DDBJ databases">
        <title>Paracoccus bacterium XHP0099 sp. nov., isolated from the surface waters of the Yellow Sea.</title>
        <authorList>
            <person name="Xue H."/>
            <person name="Zhang D."/>
        </authorList>
    </citation>
    <scope>NUCLEOTIDE SEQUENCE</scope>
    <source>
        <strain evidence="3">XHP0099</strain>
    </source>
</reference>
<feature type="region of interest" description="Disordered" evidence="1">
    <location>
        <begin position="128"/>
        <end position="150"/>
    </location>
</feature>
<name>A0ABS6AGB6_9RHOB</name>
<feature type="domain" description="N-acetyltransferase" evidence="2">
    <location>
        <begin position="2"/>
        <end position="127"/>
    </location>
</feature>
<organism evidence="3 4">
    <name type="scientific">Paracoccus marinaquae</name>
    <dbReference type="NCBI Taxonomy" id="2841926"/>
    <lineage>
        <taxon>Bacteria</taxon>
        <taxon>Pseudomonadati</taxon>
        <taxon>Pseudomonadota</taxon>
        <taxon>Alphaproteobacteria</taxon>
        <taxon>Rhodobacterales</taxon>
        <taxon>Paracoccaceae</taxon>
        <taxon>Paracoccus</taxon>
    </lineage>
</organism>
<accession>A0ABS6AGB6</accession>
<dbReference type="Proteomes" id="UP001166191">
    <property type="component" value="Unassembled WGS sequence"/>
</dbReference>
<comment type="caution">
    <text evidence="3">The sequence shown here is derived from an EMBL/GenBank/DDBJ whole genome shotgun (WGS) entry which is preliminary data.</text>
</comment>
<gene>
    <name evidence="3" type="ORF">KNW02_00910</name>
</gene>
<sequence>MDDFGPYAALMQSDRAVHMGGPFDLERAWQWFASDVAQWPLKGCGALAVTETATGRLVGQVVLNDLPHFPERELGRMAFAEGRGYLTEAAARLRDYALGDLGWPTLVSYVDPDNRRSAALAERLGARLDGTAGRPDPADLVHRHHKGADA</sequence>